<dbReference type="GO" id="GO:0006355">
    <property type="term" value="P:regulation of DNA-templated transcription"/>
    <property type="evidence" value="ECO:0007669"/>
    <property type="project" value="UniProtKB-ARBA"/>
</dbReference>
<dbReference type="AlphaFoldDB" id="A0A2T0STG3"/>
<evidence type="ECO:0000256" key="1">
    <source>
        <dbReference type="ARBA" id="ARBA00023125"/>
    </source>
</evidence>
<dbReference type="EMBL" id="PVTF01000011">
    <property type="protein sequence ID" value="PRY36704.1"/>
    <property type="molecule type" value="Genomic_DNA"/>
</dbReference>
<feature type="DNA-binding region" description="H-T-H motif" evidence="2">
    <location>
        <begin position="29"/>
        <end position="48"/>
    </location>
</feature>
<dbReference type="InterPro" id="IPR009057">
    <property type="entry name" value="Homeodomain-like_sf"/>
</dbReference>
<evidence type="ECO:0000256" key="2">
    <source>
        <dbReference type="PROSITE-ProRule" id="PRU00335"/>
    </source>
</evidence>
<dbReference type="Pfam" id="PF17926">
    <property type="entry name" value="TetR_C_21"/>
    <property type="match status" value="1"/>
</dbReference>
<dbReference type="SUPFAM" id="SSF46689">
    <property type="entry name" value="Homeodomain-like"/>
    <property type="match status" value="1"/>
</dbReference>
<dbReference type="InterPro" id="IPR050109">
    <property type="entry name" value="HTH-type_TetR-like_transc_reg"/>
</dbReference>
<comment type="caution">
    <text evidence="4">The sequence shown here is derived from an EMBL/GenBank/DDBJ whole genome shotgun (WGS) entry which is preliminary data.</text>
</comment>
<dbReference type="SUPFAM" id="SSF48498">
    <property type="entry name" value="Tetracyclin repressor-like, C-terminal domain"/>
    <property type="match status" value="1"/>
</dbReference>
<dbReference type="PANTHER" id="PTHR30328">
    <property type="entry name" value="TRANSCRIPTIONAL REPRESSOR"/>
    <property type="match status" value="1"/>
</dbReference>
<proteinExistence type="predicted"/>
<feature type="domain" description="HTH tetR-type" evidence="3">
    <location>
        <begin position="6"/>
        <end position="66"/>
    </location>
</feature>
<evidence type="ECO:0000313" key="5">
    <source>
        <dbReference type="Proteomes" id="UP000239494"/>
    </source>
</evidence>
<protein>
    <submittedName>
        <fullName evidence="4">TetR family transcriptional regulator</fullName>
    </submittedName>
</protein>
<dbReference type="PROSITE" id="PS50977">
    <property type="entry name" value="HTH_TETR_2"/>
    <property type="match status" value="1"/>
</dbReference>
<dbReference type="PANTHER" id="PTHR30328:SF54">
    <property type="entry name" value="HTH-TYPE TRANSCRIPTIONAL REPRESSOR SCO4008"/>
    <property type="match status" value="1"/>
</dbReference>
<gene>
    <name evidence="4" type="ORF">CLV43_11176</name>
</gene>
<name>A0A2T0STG3_9PSEU</name>
<dbReference type="Proteomes" id="UP000239494">
    <property type="component" value="Unassembled WGS sequence"/>
</dbReference>
<dbReference type="InterPro" id="IPR036271">
    <property type="entry name" value="Tet_transcr_reg_TetR-rel_C_sf"/>
</dbReference>
<dbReference type="Pfam" id="PF00440">
    <property type="entry name" value="TetR_N"/>
    <property type="match status" value="1"/>
</dbReference>
<dbReference type="InterPro" id="IPR041467">
    <property type="entry name" value="Sco4008_C"/>
</dbReference>
<dbReference type="RefSeq" id="WP_106192094.1">
    <property type="nucleotide sequence ID" value="NZ_PVTF01000011.1"/>
</dbReference>
<dbReference type="OrthoDB" id="4726108at2"/>
<dbReference type="Gene3D" id="1.10.357.10">
    <property type="entry name" value="Tetracycline Repressor, domain 2"/>
    <property type="match status" value="1"/>
</dbReference>
<sequence>MAWDTEETKRRLRDAAVVEFAEHGFAGATTDRIARTAGVNKERLYAYFGNKQGLWSTVIDSELERLAAAVPLTADSLRDIGSFAAALYDYHASHPHLGRLLQWQELRAEDTSPDPATTVHYRRKVEVFAQAQRDGVVDPDVDPGMLMFSLIALAAWWQTAPRLARMVTGSGASARERKRRRDFVAEAARRMAHPHR</sequence>
<keyword evidence="5" id="KW-1185">Reference proteome</keyword>
<reference evidence="4 5" key="1">
    <citation type="submission" date="2018-03" db="EMBL/GenBank/DDBJ databases">
        <title>Genomic Encyclopedia of Archaeal and Bacterial Type Strains, Phase II (KMG-II): from individual species to whole genera.</title>
        <authorList>
            <person name="Goeker M."/>
        </authorList>
    </citation>
    <scope>NUCLEOTIDE SEQUENCE [LARGE SCALE GENOMIC DNA]</scope>
    <source>
        <strain evidence="4 5">DSM 44720</strain>
    </source>
</reference>
<evidence type="ECO:0000313" key="4">
    <source>
        <dbReference type="EMBL" id="PRY36704.1"/>
    </source>
</evidence>
<organism evidence="4 5">
    <name type="scientific">Umezawaea tangerina</name>
    <dbReference type="NCBI Taxonomy" id="84725"/>
    <lineage>
        <taxon>Bacteria</taxon>
        <taxon>Bacillati</taxon>
        <taxon>Actinomycetota</taxon>
        <taxon>Actinomycetes</taxon>
        <taxon>Pseudonocardiales</taxon>
        <taxon>Pseudonocardiaceae</taxon>
        <taxon>Umezawaea</taxon>
    </lineage>
</organism>
<evidence type="ECO:0000259" key="3">
    <source>
        <dbReference type="PROSITE" id="PS50977"/>
    </source>
</evidence>
<dbReference type="GO" id="GO:0003677">
    <property type="term" value="F:DNA binding"/>
    <property type="evidence" value="ECO:0007669"/>
    <property type="project" value="UniProtKB-UniRule"/>
</dbReference>
<dbReference type="InterPro" id="IPR001647">
    <property type="entry name" value="HTH_TetR"/>
</dbReference>
<keyword evidence="1 2" id="KW-0238">DNA-binding</keyword>
<accession>A0A2T0STG3</accession>
<dbReference type="PRINTS" id="PR00455">
    <property type="entry name" value="HTHTETR"/>
</dbReference>